<keyword evidence="1" id="KW-0812">Transmembrane</keyword>
<keyword evidence="1" id="KW-1133">Transmembrane helix</keyword>
<comment type="caution">
    <text evidence="2">The sequence shown here is derived from an EMBL/GenBank/DDBJ whole genome shotgun (WGS) entry which is preliminary data.</text>
</comment>
<reference evidence="2 3" key="1">
    <citation type="journal article" date="2016" name="Nat. Commun.">
        <title>Thousands of microbial genomes shed light on interconnected biogeochemical processes in an aquifer system.</title>
        <authorList>
            <person name="Anantharaman K."/>
            <person name="Brown C.T."/>
            <person name="Hug L.A."/>
            <person name="Sharon I."/>
            <person name="Castelle C.J."/>
            <person name="Probst A.J."/>
            <person name="Thomas B.C."/>
            <person name="Singh A."/>
            <person name="Wilkins M.J."/>
            <person name="Karaoz U."/>
            <person name="Brodie E.L."/>
            <person name="Williams K.H."/>
            <person name="Hubbard S.S."/>
            <person name="Banfield J.F."/>
        </authorList>
    </citation>
    <scope>NUCLEOTIDE SEQUENCE [LARGE SCALE GENOMIC DNA]</scope>
</reference>
<organism evidence="2 3">
    <name type="scientific">Candidatus Kerfeldbacteria bacterium RIFCSPLOWO2_01_FULL_48_11</name>
    <dbReference type="NCBI Taxonomy" id="1798543"/>
    <lineage>
        <taxon>Bacteria</taxon>
        <taxon>Candidatus Kerfeldiibacteriota</taxon>
    </lineage>
</organism>
<evidence type="ECO:0008006" key="4">
    <source>
        <dbReference type="Google" id="ProtNLM"/>
    </source>
</evidence>
<evidence type="ECO:0000313" key="2">
    <source>
        <dbReference type="EMBL" id="OGY82830.1"/>
    </source>
</evidence>
<dbReference type="GO" id="GO:0016020">
    <property type="term" value="C:membrane"/>
    <property type="evidence" value="ECO:0007669"/>
    <property type="project" value="InterPro"/>
</dbReference>
<dbReference type="Proteomes" id="UP000179164">
    <property type="component" value="Unassembled WGS sequence"/>
</dbReference>
<evidence type="ECO:0000313" key="3">
    <source>
        <dbReference type="Proteomes" id="UP000179164"/>
    </source>
</evidence>
<feature type="transmembrane region" description="Helical" evidence="1">
    <location>
        <begin position="103"/>
        <end position="121"/>
    </location>
</feature>
<feature type="transmembrane region" description="Helical" evidence="1">
    <location>
        <begin position="172"/>
        <end position="189"/>
    </location>
</feature>
<accession>A0A1G2B3P4</accession>
<dbReference type="InterPro" id="IPR000462">
    <property type="entry name" value="CDP-OH_P_trans"/>
</dbReference>
<dbReference type="InterPro" id="IPR043130">
    <property type="entry name" value="CDP-OH_PTrfase_TM_dom"/>
</dbReference>
<feature type="transmembrane region" description="Helical" evidence="1">
    <location>
        <begin position="38"/>
        <end position="55"/>
    </location>
</feature>
<name>A0A1G2B3P4_9BACT</name>
<keyword evidence="1" id="KW-0472">Membrane</keyword>
<evidence type="ECO:0000256" key="1">
    <source>
        <dbReference type="SAM" id="Phobius"/>
    </source>
</evidence>
<dbReference type="STRING" id="1798543.A2898_04540"/>
<dbReference type="Pfam" id="PF01066">
    <property type="entry name" value="CDP-OH_P_transf"/>
    <property type="match status" value="1"/>
</dbReference>
<dbReference type="Gene3D" id="1.20.120.1760">
    <property type="match status" value="1"/>
</dbReference>
<sequence>MTQSTKVVLRSTVLHRGAAWILHPVVTVLERLRIDPNWVTGFSAVFALGVGYALWMGSWWAAVLLLAANGICDVVDGELARLLDASGSRKMYLKQMGYILDGLIDRIADLFIFTGLIMRTIRMYPADGFEERVLVFGLVIALGSHIISSYLRATLEKHGHTFKKQQRPLTRAGFHVAVIVVCLCTRYVQYDELTVFFWVSLFTVCALTVYVLVKRMIEAYKIFSALDTS</sequence>
<dbReference type="GO" id="GO:0008654">
    <property type="term" value="P:phospholipid biosynthetic process"/>
    <property type="evidence" value="ECO:0007669"/>
    <property type="project" value="InterPro"/>
</dbReference>
<dbReference type="EMBL" id="MHKE01000017">
    <property type="protein sequence ID" value="OGY82830.1"/>
    <property type="molecule type" value="Genomic_DNA"/>
</dbReference>
<dbReference type="AlphaFoldDB" id="A0A1G2B3P4"/>
<feature type="transmembrane region" description="Helical" evidence="1">
    <location>
        <begin position="133"/>
        <end position="151"/>
    </location>
</feature>
<dbReference type="GO" id="GO:0016780">
    <property type="term" value="F:phosphotransferase activity, for other substituted phosphate groups"/>
    <property type="evidence" value="ECO:0007669"/>
    <property type="project" value="InterPro"/>
</dbReference>
<proteinExistence type="predicted"/>
<feature type="transmembrane region" description="Helical" evidence="1">
    <location>
        <begin position="195"/>
        <end position="213"/>
    </location>
</feature>
<gene>
    <name evidence="2" type="ORF">A2898_04540</name>
</gene>
<protein>
    <recommendedName>
        <fullName evidence="4">CDP-alcohol phosphatidyltransferase</fullName>
    </recommendedName>
</protein>